<accession>A0ABV6D4A5</accession>
<dbReference type="Gene3D" id="3.10.620.30">
    <property type="match status" value="1"/>
</dbReference>
<feature type="chain" id="PRO_5046594416" evidence="1">
    <location>
        <begin position="25"/>
        <end position="205"/>
    </location>
</feature>
<dbReference type="InterPro" id="IPR010319">
    <property type="entry name" value="Transglutaminase-like_Cys_pept"/>
</dbReference>
<feature type="signal peptide" evidence="1">
    <location>
        <begin position="1"/>
        <end position="24"/>
    </location>
</feature>
<dbReference type="PANTHER" id="PTHR39327">
    <property type="match status" value="1"/>
</dbReference>
<dbReference type="PANTHER" id="PTHR39327:SF1">
    <property type="entry name" value="BLR5470 PROTEIN"/>
    <property type="match status" value="1"/>
</dbReference>
<sequence>MNRPFVLLLSIVIFAGCSQTGSVATTAGITSSADLSSHGGKMELRGHAFPPPAFNAFCAAEPRLCSTRGDVKTLELTDAHMAELHAVNRAVNRRIVEQSDLQSVGREDDWRLPGKVGDCEDFAILKKHELMKRGWPASVLLLTVVTSGGEGHVVLTVRTDRGDLILDNRTDAIKEWTRAPYRFFARQSQTAPGKWDRIAAASGAS</sequence>
<keyword evidence="1" id="KW-0732">Signal</keyword>
<keyword evidence="3" id="KW-1185">Reference proteome</keyword>
<reference evidence="2 3" key="1">
    <citation type="submission" date="2024-09" db="EMBL/GenBank/DDBJ databases">
        <authorList>
            <person name="Sun Q."/>
            <person name="Mori K."/>
        </authorList>
    </citation>
    <scope>NUCLEOTIDE SEQUENCE [LARGE SCALE GENOMIC DNA]</scope>
    <source>
        <strain evidence="2 3">CCM 8543</strain>
    </source>
</reference>
<name>A0ABV6D4A5_9HYPH</name>
<dbReference type="Proteomes" id="UP001589755">
    <property type="component" value="Unassembled WGS sequence"/>
</dbReference>
<dbReference type="RefSeq" id="WP_261519259.1">
    <property type="nucleotide sequence ID" value="NZ_JAODNW010000003.1"/>
</dbReference>
<evidence type="ECO:0000313" key="2">
    <source>
        <dbReference type="EMBL" id="MFC0207479.1"/>
    </source>
</evidence>
<comment type="caution">
    <text evidence="2">The sequence shown here is derived from an EMBL/GenBank/DDBJ whole genome shotgun (WGS) entry which is preliminary data.</text>
</comment>
<dbReference type="Pfam" id="PF06035">
    <property type="entry name" value="Peptidase_C93"/>
    <property type="match status" value="1"/>
</dbReference>
<proteinExistence type="predicted"/>
<organism evidence="2 3">
    <name type="scientific">Chelativorans intermedius</name>
    <dbReference type="NCBI Taxonomy" id="515947"/>
    <lineage>
        <taxon>Bacteria</taxon>
        <taxon>Pseudomonadati</taxon>
        <taxon>Pseudomonadota</taxon>
        <taxon>Alphaproteobacteria</taxon>
        <taxon>Hyphomicrobiales</taxon>
        <taxon>Phyllobacteriaceae</taxon>
        <taxon>Chelativorans</taxon>
    </lineage>
</organism>
<dbReference type="PROSITE" id="PS51257">
    <property type="entry name" value="PROKAR_LIPOPROTEIN"/>
    <property type="match status" value="1"/>
</dbReference>
<dbReference type="EMBL" id="JBHLXD010000004">
    <property type="protein sequence ID" value="MFC0207479.1"/>
    <property type="molecule type" value="Genomic_DNA"/>
</dbReference>
<gene>
    <name evidence="2" type="ORF">ACFFJ2_03585</name>
</gene>
<protein>
    <submittedName>
        <fullName evidence="2">Transglutaminase-like cysteine peptidase</fullName>
    </submittedName>
</protein>
<evidence type="ECO:0000313" key="3">
    <source>
        <dbReference type="Proteomes" id="UP001589755"/>
    </source>
</evidence>
<evidence type="ECO:0000256" key="1">
    <source>
        <dbReference type="SAM" id="SignalP"/>
    </source>
</evidence>